<evidence type="ECO:0000313" key="2">
    <source>
        <dbReference type="EMBL" id="OQS53564.1"/>
    </source>
</evidence>
<evidence type="ECO:0000313" key="3">
    <source>
        <dbReference type="Proteomes" id="UP000192758"/>
    </source>
</evidence>
<sequence length="132" mass="15977">MFFIYFLYIFSELYANRYVINGMVDYKKVVIKSNNTFTVKLSYDHVPIETNSFIIDSTDIKEKLKEFNNIKYTFYQEKGHVICFKFKQGKLKIINAYTIENILFLKNIIESWDIYILVYVKEYKRMLIPKDD</sequence>
<evidence type="ECO:0000256" key="1">
    <source>
        <dbReference type="SAM" id="SignalP"/>
    </source>
</evidence>
<dbReference type="Proteomes" id="UP000192758">
    <property type="component" value="Unassembled WGS sequence"/>
</dbReference>
<feature type="signal peptide" evidence="1">
    <location>
        <begin position="1"/>
        <end position="15"/>
    </location>
</feature>
<dbReference type="EMBL" id="MNPJ01000028">
    <property type="protein sequence ID" value="OQS53564.1"/>
    <property type="molecule type" value="Genomic_DNA"/>
</dbReference>
<reference evidence="2 3" key="1">
    <citation type="journal article" date="2017" name="Environ. Microbiol.">
        <title>Decay of the glycolytic pathway and adaptation to intranuclear parasitism within Enterocytozoonidae microsporidia.</title>
        <authorList>
            <person name="Wiredu Boakye D."/>
            <person name="Jaroenlak P."/>
            <person name="Prachumwat A."/>
            <person name="Williams T.A."/>
            <person name="Bateman K.S."/>
            <person name="Itsathitphaisarn O."/>
            <person name="Sritunyalucksana K."/>
            <person name="Paszkiewicz K.H."/>
            <person name="Moore K.A."/>
            <person name="Stentiford G.D."/>
            <person name="Williams B.A."/>
        </authorList>
    </citation>
    <scope>NUCLEOTIDE SEQUENCE [LARGE SCALE GENOMIC DNA]</scope>
    <source>
        <strain evidence="2 3">TH1</strain>
    </source>
</reference>
<gene>
    <name evidence="2" type="ORF">EHP00_1832</name>
</gene>
<keyword evidence="1" id="KW-0732">Signal</keyword>
<proteinExistence type="predicted"/>
<dbReference type="VEuPathDB" id="MicrosporidiaDB:EHP00_1832"/>
<protein>
    <submittedName>
        <fullName evidence="2">Uncharacterized protein</fullName>
    </submittedName>
</protein>
<feature type="chain" id="PRO_5012619158" evidence="1">
    <location>
        <begin position="16"/>
        <end position="132"/>
    </location>
</feature>
<organism evidence="2 3">
    <name type="scientific">Ecytonucleospora hepatopenaei</name>
    <dbReference type="NCBI Taxonomy" id="646526"/>
    <lineage>
        <taxon>Eukaryota</taxon>
        <taxon>Fungi</taxon>
        <taxon>Fungi incertae sedis</taxon>
        <taxon>Microsporidia</taxon>
        <taxon>Enterocytozoonidae</taxon>
        <taxon>Ecytonucleospora</taxon>
    </lineage>
</organism>
<comment type="caution">
    <text evidence="2">The sequence shown here is derived from an EMBL/GenBank/DDBJ whole genome shotgun (WGS) entry which is preliminary data.</text>
</comment>
<keyword evidence="3" id="KW-1185">Reference proteome</keyword>
<name>A0A1W0E2V5_9MICR</name>
<dbReference type="AlphaFoldDB" id="A0A1W0E2V5"/>
<accession>A0A1W0E2V5</accession>